<evidence type="ECO:0000256" key="3">
    <source>
        <dbReference type="ARBA" id="ARBA00018074"/>
    </source>
</evidence>
<keyword evidence="6 10" id="KW-1133">Transmembrane helix</keyword>
<feature type="transmembrane region" description="Helical" evidence="10">
    <location>
        <begin position="297"/>
        <end position="321"/>
    </location>
</feature>
<keyword evidence="7 10" id="KW-0072">Autophagy</keyword>
<comment type="subcellular location">
    <subcellularLocation>
        <location evidence="1 10">Preautophagosomal structure membrane</location>
        <topology evidence="1 10">Multi-pass membrane protein</topology>
    </subcellularLocation>
</comment>
<keyword evidence="4 10" id="KW-0813">Transport</keyword>
<evidence type="ECO:0000256" key="4">
    <source>
        <dbReference type="ARBA" id="ARBA00022448"/>
    </source>
</evidence>
<dbReference type="GO" id="GO:0034727">
    <property type="term" value="P:piecemeal microautophagy of the nucleus"/>
    <property type="evidence" value="ECO:0007669"/>
    <property type="project" value="TreeGrafter"/>
</dbReference>
<evidence type="ECO:0000313" key="12">
    <source>
        <dbReference type="Proteomes" id="UP001344447"/>
    </source>
</evidence>
<dbReference type="PANTHER" id="PTHR13038">
    <property type="entry name" value="APG9 AUTOPHAGY 9"/>
    <property type="match status" value="1"/>
</dbReference>
<evidence type="ECO:0000256" key="7">
    <source>
        <dbReference type="ARBA" id="ARBA00023006"/>
    </source>
</evidence>
<feature type="transmembrane region" description="Helical" evidence="10">
    <location>
        <begin position="139"/>
        <end position="158"/>
    </location>
</feature>
<keyword evidence="5 10" id="KW-0812">Transmembrane</keyword>
<accession>A0AAN7YQV8</accession>
<evidence type="ECO:0000256" key="2">
    <source>
        <dbReference type="ARBA" id="ARBA00006185"/>
    </source>
</evidence>
<sequence>MSHEDRGGDYYPMRDDPGDSNFIQAKYPNSTGHIGNGNHMLFDDNHGIEMLRDDEASLLHESPVSIPAIHNLDSFLTDVYNYFRGKGFMCIFFNDLFELFSSLFVVLFFTFLVCFVDYGKLFSEAMPPPTFRESVNFSAPIPIWLMVFLVIFSLYWLSKLFSFLSGIKTNWEISSFYHNTLKISEDEIQTIEWREVVTKIVQVPRLCIVKENMNALDIANRIMRKENYIIGLINQKVLNLSIPFPFLRNLTFITKTLEWSLMYSLFNYIFDENGIIKSEFQDPTQRKRLSRGLSRRFITIGVLGLFTTPFIFFFLLINFFFEYAEELKNRPGSLFSREWSPLARWEFRELNELPHYFQNRLNLSYSHANQYVESFPSQMLSTIAKFISFLFGSVLAVFIVLGIVSDHFIMNYQIFDRTPIWYIGILGTIVAITRSLIVDENQVFQPAKHMARTVQNTHYLPMSWVGKTHTHKVRDEFLVLFEYRIVDFVRDIFSVLFTPFILMFSLPKSSQAIIDFFGNNTINLDGVGPICQLGDFSNIRKLGDNSFGSLNQSQNKISLTKNAKLEKSIINFKCLNPEWNTDNNELIQNLNQFSKIKNNNNNNNGSHIGNHSPLPTTSVDDFQYINDSHYIPHEIIDAVLGTHHFSNQNNNQNNNAPRFKTGRVDQNILNAVNDLHQSFYESQYRHKNDDFVNSI</sequence>
<comment type="similarity">
    <text evidence="2 10">Belongs to the ATG9 family.</text>
</comment>
<dbReference type="Pfam" id="PF04109">
    <property type="entry name" value="ATG9"/>
    <property type="match status" value="1"/>
</dbReference>
<evidence type="ECO:0000256" key="10">
    <source>
        <dbReference type="RuleBase" id="RU364027"/>
    </source>
</evidence>
<protein>
    <recommendedName>
        <fullName evidence="3 10">Autophagy-related protein 9</fullName>
    </recommendedName>
</protein>
<dbReference type="Proteomes" id="UP001344447">
    <property type="component" value="Unassembled WGS sequence"/>
</dbReference>
<dbReference type="PANTHER" id="PTHR13038:SF10">
    <property type="entry name" value="AUTOPHAGY-RELATED PROTEIN 9"/>
    <property type="match status" value="1"/>
</dbReference>
<dbReference type="AlphaFoldDB" id="A0AAN7YQV8"/>
<gene>
    <name evidence="11" type="ORF">RB653_000738</name>
</gene>
<dbReference type="GO" id="GO:0000422">
    <property type="term" value="P:autophagy of mitochondrion"/>
    <property type="evidence" value="ECO:0007669"/>
    <property type="project" value="TreeGrafter"/>
</dbReference>
<feature type="transmembrane region" description="Helical" evidence="10">
    <location>
        <begin position="488"/>
        <end position="506"/>
    </location>
</feature>
<feature type="transmembrane region" description="Helical" evidence="10">
    <location>
        <begin position="386"/>
        <end position="408"/>
    </location>
</feature>
<dbReference type="GO" id="GO:0005776">
    <property type="term" value="C:autophagosome"/>
    <property type="evidence" value="ECO:0007669"/>
    <property type="project" value="TreeGrafter"/>
</dbReference>
<dbReference type="InterPro" id="IPR007241">
    <property type="entry name" value="Autophagy-rel_prot_9"/>
</dbReference>
<keyword evidence="12" id="KW-1185">Reference proteome</keyword>
<comment type="caution">
    <text evidence="11">The sequence shown here is derived from an EMBL/GenBank/DDBJ whole genome shotgun (WGS) entry which is preliminary data.</text>
</comment>
<dbReference type="GO" id="GO:0061709">
    <property type="term" value="P:reticulophagy"/>
    <property type="evidence" value="ECO:0007669"/>
    <property type="project" value="TreeGrafter"/>
</dbReference>
<evidence type="ECO:0000256" key="5">
    <source>
        <dbReference type="ARBA" id="ARBA00022692"/>
    </source>
</evidence>
<proteinExistence type="inferred from homology"/>
<dbReference type="GO" id="GO:0006869">
    <property type="term" value="P:lipid transport"/>
    <property type="evidence" value="ECO:0007669"/>
    <property type="project" value="UniProtKB-KW"/>
</dbReference>
<organism evidence="11 12">
    <name type="scientific">Dictyostelium firmibasis</name>
    <dbReference type="NCBI Taxonomy" id="79012"/>
    <lineage>
        <taxon>Eukaryota</taxon>
        <taxon>Amoebozoa</taxon>
        <taxon>Evosea</taxon>
        <taxon>Eumycetozoa</taxon>
        <taxon>Dictyostelia</taxon>
        <taxon>Dictyosteliales</taxon>
        <taxon>Dictyosteliaceae</taxon>
        <taxon>Dictyostelium</taxon>
    </lineage>
</organism>
<evidence type="ECO:0000256" key="6">
    <source>
        <dbReference type="ARBA" id="ARBA00022989"/>
    </source>
</evidence>
<evidence type="ECO:0000256" key="8">
    <source>
        <dbReference type="ARBA" id="ARBA00023055"/>
    </source>
</evidence>
<dbReference type="GO" id="GO:0034497">
    <property type="term" value="P:protein localization to phagophore assembly site"/>
    <property type="evidence" value="ECO:0007669"/>
    <property type="project" value="TreeGrafter"/>
</dbReference>
<keyword evidence="8 10" id="KW-0445">Lipid transport</keyword>
<keyword evidence="9 10" id="KW-0472">Membrane</keyword>
<feature type="transmembrane region" description="Helical" evidence="10">
    <location>
        <begin position="420"/>
        <end position="437"/>
    </location>
</feature>
<evidence type="ECO:0000256" key="1">
    <source>
        <dbReference type="ARBA" id="ARBA00004511"/>
    </source>
</evidence>
<reference evidence="11 12" key="1">
    <citation type="submission" date="2023-11" db="EMBL/GenBank/DDBJ databases">
        <title>Dfirmibasis_genome.</title>
        <authorList>
            <person name="Edelbroek B."/>
            <person name="Kjellin J."/>
            <person name="Jerlstrom-Hultqvist J."/>
            <person name="Soderbom F."/>
        </authorList>
    </citation>
    <scope>NUCLEOTIDE SEQUENCE [LARGE SCALE GENOMIC DNA]</scope>
    <source>
        <strain evidence="11 12">TNS-C-14</strain>
    </source>
</reference>
<evidence type="ECO:0000313" key="11">
    <source>
        <dbReference type="EMBL" id="KAK5580714.1"/>
    </source>
</evidence>
<comment type="function">
    <text evidence="10">Phospholipid scramblase involved in autophagy. Cycles between the preautophagosomal structure/phagophore assembly site (PAS) and the cytoplasmic vesicle pool and supplies membrane for the growing autophagosome. Lipid scramblase activity plays a key role in preautophagosomal structure/phagophore assembly by distributing the phospholipids that arrive through ATG2 from the cytoplasmic to the luminal leaflet of the bilayer, thereby driving autophagosomal membrane expansion.</text>
</comment>
<name>A0AAN7YQV8_9MYCE</name>
<dbReference type="GO" id="GO:0034045">
    <property type="term" value="C:phagophore assembly site membrane"/>
    <property type="evidence" value="ECO:0007669"/>
    <property type="project" value="UniProtKB-SubCell"/>
</dbReference>
<dbReference type="EMBL" id="JAVFKY010000002">
    <property type="protein sequence ID" value="KAK5580714.1"/>
    <property type="molecule type" value="Genomic_DNA"/>
</dbReference>
<feature type="transmembrane region" description="Helical" evidence="10">
    <location>
        <begin position="96"/>
        <end position="119"/>
    </location>
</feature>
<evidence type="ECO:0000256" key="9">
    <source>
        <dbReference type="ARBA" id="ARBA00023136"/>
    </source>
</evidence>